<dbReference type="GO" id="GO:0031267">
    <property type="term" value="F:small GTPase binding"/>
    <property type="evidence" value="ECO:0007669"/>
    <property type="project" value="TreeGrafter"/>
</dbReference>
<dbReference type="SUPFAM" id="SSF48403">
    <property type="entry name" value="Ankyrin repeat"/>
    <property type="match status" value="1"/>
</dbReference>
<dbReference type="GO" id="GO:0008277">
    <property type="term" value="P:regulation of G protein-coupled receptor signaling pathway"/>
    <property type="evidence" value="ECO:0007669"/>
    <property type="project" value="TreeGrafter"/>
</dbReference>
<feature type="domain" description="Arf-GAP" evidence="10">
    <location>
        <begin position="1"/>
        <end position="117"/>
    </location>
</feature>
<name>A0A1X7UQT4_AMPQE</name>
<dbReference type="Pfam" id="PF01412">
    <property type="entry name" value="ArfGap"/>
    <property type="match status" value="1"/>
</dbReference>
<feature type="compositionally biased region" description="Low complexity" evidence="9">
    <location>
        <begin position="566"/>
        <end position="579"/>
    </location>
</feature>
<evidence type="ECO:0000259" key="10">
    <source>
        <dbReference type="PROSITE" id="PS50115"/>
    </source>
</evidence>
<dbReference type="InterPro" id="IPR022018">
    <property type="entry name" value="GIT1_C"/>
</dbReference>
<dbReference type="PROSITE" id="PS50297">
    <property type="entry name" value="ANK_REP_REGION"/>
    <property type="match status" value="1"/>
</dbReference>
<dbReference type="Gene3D" id="1.25.40.20">
    <property type="entry name" value="Ankyrin repeat-containing domain"/>
    <property type="match status" value="1"/>
</dbReference>
<dbReference type="GO" id="GO:0008270">
    <property type="term" value="F:zinc ion binding"/>
    <property type="evidence" value="ECO:0007669"/>
    <property type="project" value="UniProtKB-KW"/>
</dbReference>
<evidence type="ECO:0000256" key="5">
    <source>
        <dbReference type="ARBA" id="ARBA00022833"/>
    </source>
</evidence>
<dbReference type="AlphaFoldDB" id="A0A1X7UQT4"/>
<dbReference type="InterPro" id="IPR001164">
    <property type="entry name" value="ArfGAP_dom"/>
</dbReference>
<evidence type="ECO:0000256" key="6">
    <source>
        <dbReference type="ARBA" id="ARBA00023043"/>
    </source>
</evidence>
<dbReference type="PROSITE" id="PS50115">
    <property type="entry name" value="ARFGAP"/>
    <property type="match status" value="1"/>
</dbReference>
<dbReference type="CDD" id="cd08833">
    <property type="entry name" value="ArfGap_GIT"/>
    <property type="match status" value="1"/>
</dbReference>
<dbReference type="InterPro" id="IPR036770">
    <property type="entry name" value="Ankyrin_rpt-contain_sf"/>
</dbReference>
<dbReference type="GO" id="GO:0005096">
    <property type="term" value="F:GTPase activator activity"/>
    <property type="evidence" value="ECO:0007669"/>
    <property type="project" value="UniProtKB-KW"/>
</dbReference>
<evidence type="ECO:0000313" key="12">
    <source>
        <dbReference type="Proteomes" id="UP000007879"/>
    </source>
</evidence>
<dbReference type="Gene3D" id="1.20.120.330">
    <property type="entry name" value="Nucleotidyltransferases domain 2"/>
    <property type="match status" value="1"/>
</dbReference>
<proteinExistence type="predicted"/>
<keyword evidence="1" id="KW-0343">GTPase activation</keyword>
<dbReference type="InParanoid" id="A0A1X7UQT4"/>
<evidence type="ECO:0000313" key="11">
    <source>
        <dbReference type="EnsemblMetazoa" id="Aqu2.1.29874_001"/>
    </source>
</evidence>
<dbReference type="InterPro" id="IPR047161">
    <property type="entry name" value="GIT-like"/>
</dbReference>
<evidence type="ECO:0000256" key="1">
    <source>
        <dbReference type="ARBA" id="ARBA00022468"/>
    </source>
</evidence>
<feature type="compositionally biased region" description="Low complexity" evidence="9">
    <location>
        <begin position="621"/>
        <end position="654"/>
    </location>
</feature>
<protein>
    <recommendedName>
        <fullName evidence="10">Arf-GAP domain-containing protein</fullName>
    </recommendedName>
</protein>
<dbReference type="GO" id="GO:0045202">
    <property type="term" value="C:synapse"/>
    <property type="evidence" value="ECO:0007669"/>
    <property type="project" value="TreeGrafter"/>
</dbReference>
<dbReference type="GO" id="GO:0032012">
    <property type="term" value="P:regulation of ARF protein signal transduction"/>
    <property type="evidence" value="ECO:0007669"/>
    <property type="project" value="InterPro"/>
</dbReference>
<dbReference type="PRINTS" id="PR00405">
    <property type="entry name" value="REVINTRACTNG"/>
</dbReference>
<evidence type="ECO:0000256" key="9">
    <source>
        <dbReference type="SAM" id="MobiDB-lite"/>
    </source>
</evidence>
<dbReference type="InterPro" id="IPR037278">
    <property type="entry name" value="ARFGAP/RecO"/>
</dbReference>
<dbReference type="Pfam" id="PF12796">
    <property type="entry name" value="Ank_2"/>
    <property type="match status" value="1"/>
</dbReference>
<feature type="region of interest" description="Disordered" evidence="9">
    <location>
        <begin position="368"/>
        <end position="470"/>
    </location>
</feature>
<keyword evidence="5" id="KW-0862">Zinc</keyword>
<dbReference type="Pfam" id="PF08518">
    <property type="entry name" value="GIT_SHD"/>
    <property type="match status" value="1"/>
</dbReference>
<dbReference type="PANTHER" id="PTHR46097:SF3">
    <property type="entry name" value="ARF GTPASE-ACTIVATING PROTEIN GIT"/>
    <property type="match status" value="1"/>
</dbReference>
<organism evidence="11">
    <name type="scientific">Amphimedon queenslandica</name>
    <name type="common">Sponge</name>
    <dbReference type="NCBI Taxonomy" id="400682"/>
    <lineage>
        <taxon>Eukaryota</taxon>
        <taxon>Metazoa</taxon>
        <taxon>Porifera</taxon>
        <taxon>Demospongiae</taxon>
        <taxon>Heteroscleromorpha</taxon>
        <taxon>Haplosclerida</taxon>
        <taxon>Niphatidae</taxon>
        <taxon>Amphimedon</taxon>
    </lineage>
</organism>
<dbReference type="SMART" id="SM00555">
    <property type="entry name" value="GIT"/>
    <property type="match status" value="2"/>
</dbReference>
<dbReference type="Proteomes" id="UP000007879">
    <property type="component" value="Unassembled WGS sequence"/>
</dbReference>
<dbReference type="PROSITE" id="PS50088">
    <property type="entry name" value="ANK_REPEAT"/>
    <property type="match status" value="1"/>
</dbReference>
<evidence type="ECO:0000256" key="3">
    <source>
        <dbReference type="ARBA" id="ARBA00022737"/>
    </source>
</evidence>
<dbReference type="InterPro" id="IPR002110">
    <property type="entry name" value="Ankyrin_rpt"/>
</dbReference>
<dbReference type="OrthoDB" id="5588096at2759"/>
<evidence type="ECO:0000256" key="2">
    <source>
        <dbReference type="ARBA" id="ARBA00022723"/>
    </source>
</evidence>
<dbReference type="EnsemblMetazoa" id="Aqu2.1.29874_001">
    <property type="protein sequence ID" value="Aqu2.1.29874_001"/>
    <property type="gene ID" value="Aqu2.1.29874"/>
</dbReference>
<evidence type="ECO:0000256" key="8">
    <source>
        <dbReference type="PROSITE-ProRule" id="PRU00288"/>
    </source>
</evidence>
<keyword evidence="12" id="KW-1185">Reference proteome</keyword>
<evidence type="ECO:0000256" key="7">
    <source>
        <dbReference type="PROSITE-ProRule" id="PRU00023"/>
    </source>
</evidence>
<keyword evidence="6 7" id="KW-0040">ANK repeat</keyword>
<dbReference type="InterPro" id="IPR013724">
    <property type="entry name" value="GIT_SHD"/>
</dbReference>
<dbReference type="Gene3D" id="1.10.220.150">
    <property type="entry name" value="Arf GTPase activating protein"/>
    <property type="match status" value="1"/>
</dbReference>
<dbReference type="SMART" id="SM00248">
    <property type="entry name" value="ANK"/>
    <property type="match status" value="3"/>
</dbReference>
<dbReference type="EnsemblMetazoa" id="XM_003387083.3">
    <property type="protein sequence ID" value="XP_003387131.1"/>
    <property type="gene ID" value="LOC100639317"/>
</dbReference>
<feature type="compositionally biased region" description="Low complexity" evidence="9">
    <location>
        <begin position="411"/>
        <end position="423"/>
    </location>
</feature>
<keyword evidence="4 8" id="KW-0863">Zinc-finger</keyword>
<sequence length="814" mass="89560">MSQSICADCSVSDPSWASINHGVLICDECCSVHRSLGRHISFIRSLHSTCWPPAMREMVSTLVRKGSNSIWEHALHDSSKVKIKKPSPRDKIHPTKHDFIVAKYKHLALLPRASLKESPNMIEDLSKQLHASVRTSNLETCLRLLSLGADPNYLHLDRGNTPVHVAAHAGQAMQVELLLVHGGNPTALDLLGHTPEECARIAGHHQLADRLIECQYELTDKLSLFVSGRKPMHTIGEHFLVPPGVSISGPVSDARGKLQELSNEQFEELASDVYDEVDRRECDSIWLTTQQLQNSIAFLPVNPTLSSTRNQGRQKLATLDSNEFCQLAIDILLDTKARQELSIKTGERSGTIVPAVGVAMPEHDYEDVPVEGDAGVASPETTPTRDKNPRSKLTPPVESMYSMIGSSDIGTTPTPRPYSYSSSQDDNYNRLRESQRLSSEVQDEEGYSTVPSETKGPLPPPPLKPRPQTTYARLHNKGGAKSERAKPEGGEETVSKVKFTVVMEQLRKIQQEKEELETQNEVLNRKVAELQKQLNKVIEENSGLRRSSNESITPKTPTSPAPPTIVEPTETAPTVTPPTNGQIDDNQYAAIAKRAKPKPPPKTAVKKVISLPSGDVPPTHPSKTTPTTASPVPVLKNRQSLSSFESHSPSSPVPTGKVTPLDDVTFDENPRLVATPPPPPPHRKSQQSIPPPHIINPPTALPSMTDIQACIKETTQCIQVLLKAAQSQRQSEFSSCSLAIATTITKLTDLFPKWTEPEEVYASIKELERASTHLQKECQTPSQDDLAYHTRQVMNGAYDVAKAARFLVTCMEKL</sequence>
<feature type="repeat" description="ANK" evidence="7">
    <location>
        <begin position="158"/>
        <end position="190"/>
    </location>
</feature>
<reference evidence="12" key="1">
    <citation type="journal article" date="2010" name="Nature">
        <title>The Amphimedon queenslandica genome and the evolution of animal complexity.</title>
        <authorList>
            <person name="Srivastava M."/>
            <person name="Simakov O."/>
            <person name="Chapman J."/>
            <person name="Fahey B."/>
            <person name="Gauthier M.E."/>
            <person name="Mitros T."/>
            <person name="Richards G.S."/>
            <person name="Conaco C."/>
            <person name="Dacre M."/>
            <person name="Hellsten U."/>
            <person name="Larroux C."/>
            <person name="Putnam N.H."/>
            <person name="Stanke M."/>
            <person name="Adamska M."/>
            <person name="Darling A."/>
            <person name="Degnan S.M."/>
            <person name="Oakley T.H."/>
            <person name="Plachetzki D.C."/>
            <person name="Zhai Y."/>
            <person name="Adamski M."/>
            <person name="Calcino A."/>
            <person name="Cummins S.F."/>
            <person name="Goodstein D.M."/>
            <person name="Harris C."/>
            <person name="Jackson D.J."/>
            <person name="Leys S.P."/>
            <person name="Shu S."/>
            <person name="Woodcroft B.J."/>
            <person name="Vervoort M."/>
            <person name="Kosik K.S."/>
            <person name="Manning G."/>
            <person name="Degnan B.M."/>
            <person name="Rokhsar D.S."/>
        </authorList>
    </citation>
    <scope>NUCLEOTIDE SEQUENCE [LARGE SCALE GENOMIC DNA]</scope>
</reference>
<dbReference type="SUPFAM" id="SSF57863">
    <property type="entry name" value="ArfGap/RecO-like zinc finger"/>
    <property type="match status" value="1"/>
</dbReference>
<gene>
    <name evidence="11" type="primary">100639317</name>
</gene>
<dbReference type="InterPro" id="IPR038508">
    <property type="entry name" value="ArfGAP_dom_sf"/>
</dbReference>
<keyword evidence="3" id="KW-0677">Repeat</keyword>
<dbReference type="KEGG" id="aqu:100639317"/>
<dbReference type="PANTHER" id="PTHR46097">
    <property type="entry name" value="G PROTEIN-COUPLED RECEPTOR KINASE INTERACTING ARFGAP"/>
    <property type="match status" value="1"/>
</dbReference>
<reference evidence="11" key="2">
    <citation type="submission" date="2017-05" db="UniProtKB">
        <authorList>
            <consortium name="EnsemblMetazoa"/>
        </authorList>
    </citation>
    <scope>IDENTIFICATION</scope>
</reference>
<dbReference type="eggNOG" id="KOG0818">
    <property type="taxonomic scope" value="Eukaryota"/>
</dbReference>
<dbReference type="SMART" id="SM00105">
    <property type="entry name" value="ArfGap"/>
    <property type="match status" value="1"/>
</dbReference>
<accession>A0A1X7UQT4</accession>
<keyword evidence="2" id="KW-0479">Metal-binding</keyword>
<evidence type="ECO:0000256" key="4">
    <source>
        <dbReference type="ARBA" id="ARBA00022771"/>
    </source>
</evidence>
<dbReference type="STRING" id="400682.A0A1X7UQT4"/>
<dbReference type="Pfam" id="PF12205">
    <property type="entry name" value="GIT1_C"/>
    <property type="match status" value="1"/>
</dbReference>
<dbReference type="GO" id="GO:0036465">
    <property type="term" value="P:synaptic vesicle recycling"/>
    <property type="evidence" value="ECO:0007669"/>
    <property type="project" value="TreeGrafter"/>
</dbReference>
<feature type="region of interest" description="Disordered" evidence="9">
    <location>
        <begin position="537"/>
        <end position="691"/>
    </location>
</feature>